<comment type="caution">
    <text evidence="1">The sequence shown here is derived from an EMBL/GenBank/DDBJ whole genome shotgun (WGS) entry which is preliminary data.</text>
</comment>
<name>A0A1F4V766_UNCKA</name>
<accession>A0A1F4V766</accession>
<dbReference type="AlphaFoldDB" id="A0A1F4V766"/>
<proteinExistence type="predicted"/>
<dbReference type="STRING" id="1802620.A3D91_00450"/>
<organism evidence="1 2">
    <name type="scientific">candidate division WWE3 bacterium RIFCSPHIGHO2_02_FULL_38_14</name>
    <dbReference type="NCBI Taxonomy" id="1802620"/>
    <lineage>
        <taxon>Bacteria</taxon>
        <taxon>Katanobacteria</taxon>
    </lineage>
</organism>
<evidence type="ECO:0000313" key="2">
    <source>
        <dbReference type="Proteomes" id="UP000178127"/>
    </source>
</evidence>
<gene>
    <name evidence="1" type="ORF">A3D91_00450</name>
</gene>
<sequence length="91" mass="10328">MTKILKAKFPEKCIGCELCILEMQRQINKIGFEGSVIRVLKKPRMNTDGADGLEYSIVLDPQINKFDIKKIKEICPTQVFTIEDQENGLIG</sequence>
<dbReference type="EMBL" id="MEVD01000020">
    <property type="protein sequence ID" value="OGC52840.1"/>
    <property type="molecule type" value="Genomic_DNA"/>
</dbReference>
<protein>
    <submittedName>
        <fullName evidence="1">Uncharacterized protein</fullName>
    </submittedName>
</protein>
<evidence type="ECO:0000313" key="1">
    <source>
        <dbReference type="EMBL" id="OGC52840.1"/>
    </source>
</evidence>
<reference evidence="1 2" key="1">
    <citation type="journal article" date="2016" name="Nat. Commun.">
        <title>Thousands of microbial genomes shed light on interconnected biogeochemical processes in an aquifer system.</title>
        <authorList>
            <person name="Anantharaman K."/>
            <person name="Brown C.T."/>
            <person name="Hug L.A."/>
            <person name="Sharon I."/>
            <person name="Castelle C.J."/>
            <person name="Probst A.J."/>
            <person name="Thomas B.C."/>
            <person name="Singh A."/>
            <person name="Wilkins M.J."/>
            <person name="Karaoz U."/>
            <person name="Brodie E.L."/>
            <person name="Williams K.H."/>
            <person name="Hubbard S.S."/>
            <person name="Banfield J.F."/>
        </authorList>
    </citation>
    <scope>NUCLEOTIDE SEQUENCE [LARGE SCALE GENOMIC DNA]</scope>
</reference>
<dbReference type="Proteomes" id="UP000178127">
    <property type="component" value="Unassembled WGS sequence"/>
</dbReference>